<gene>
    <name evidence="3" type="ORF">V8G54_026124</name>
</gene>
<keyword evidence="2" id="KW-0812">Transmembrane</keyword>
<accession>A0AAQ3MZZ6</accession>
<sequence length="110" mass="11925">MDSVLVRAKNGSTESANNGSPRLPVEGNTAEPCGRLHVCNTGSASAPGADSGRRLAPLHLPPLVHQKAEAHHLCWLFWEICWLVEWVMVVGIIGKVAVILGRRKALNLDR</sequence>
<name>A0AAQ3MZZ6_VIGMU</name>
<dbReference type="Proteomes" id="UP001374535">
    <property type="component" value="Chromosome 8"/>
</dbReference>
<proteinExistence type="predicted"/>
<dbReference type="EMBL" id="CP144693">
    <property type="protein sequence ID" value="WVZ00055.1"/>
    <property type="molecule type" value="Genomic_DNA"/>
</dbReference>
<organism evidence="3 4">
    <name type="scientific">Vigna mungo</name>
    <name type="common">Black gram</name>
    <name type="synonym">Phaseolus mungo</name>
    <dbReference type="NCBI Taxonomy" id="3915"/>
    <lineage>
        <taxon>Eukaryota</taxon>
        <taxon>Viridiplantae</taxon>
        <taxon>Streptophyta</taxon>
        <taxon>Embryophyta</taxon>
        <taxon>Tracheophyta</taxon>
        <taxon>Spermatophyta</taxon>
        <taxon>Magnoliopsida</taxon>
        <taxon>eudicotyledons</taxon>
        <taxon>Gunneridae</taxon>
        <taxon>Pentapetalae</taxon>
        <taxon>rosids</taxon>
        <taxon>fabids</taxon>
        <taxon>Fabales</taxon>
        <taxon>Fabaceae</taxon>
        <taxon>Papilionoideae</taxon>
        <taxon>50 kb inversion clade</taxon>
        <taxon>NPAAA clade</taxon>
        <taxon>indigoferoid/millettioid clade</taxon>
        <taxon>Phaseoleae</taxon>
        <taxon>Vigna</taxon>
    </lineage>
</organism>
<feature type="transmembrane region" description="Helical" evidence="2">
    <location>
        <begin position="75"/>
        <end position="100"/>
    </location>
</feature>
<feature type="compositionally biased region" description="Polar residues" evidence="1">
    <location>
        <begin position="10"/>
        <end position="20"/>
    </location>
</feature>
<dbReference type="AlphaFoldDB" id="A0AAQ3MZZ6"/>
<evidence type="ECO:0000313" key="3">
    <source>
        <dbReference type="EMBL" id="WVZ00055.1"/>
    </source>
</evidence>
<protein>
    <submittedName>
        <fullName evidence="3">Uncharacterized protein</fullName>
    </submittedName>
</protein>
<evidence type="ECO:0000256" key="1">
    <source>
        <dbReference type="SAM" id="MobiDB-lite"/>
    </source>
</evidence>
<keyword evidence="2" id="KW-1133">Transmembrane helix</keyword>
<feature type="region of interest" description="Disordered" evidence="1">
    <location>
        <begin position="1"/>
        <end position="29"/>
    </location>
</feature>
<reference evidence="3 4" key="1">
    <citation type="journal article" date="2023" name="Life. Sci Alliance">
        <title>Evolutionary insights into 3D genome organization and epigenetic landscape of Vigna mungo.</title>
        <authorList>
            <person name="Junaid A."/>
            <person name="Singh B."/>
            <person name="Bhatia S."/>
        </authorList>
    </citation>
    <scope>NUCLEOTIDE SEQUENCE [LARGE SCALE GENOMIC DNA]</scope>
    <source>
        <strain evidence="3">Urdbean</strain>
    </source>
</reference>
<evidence type="ECO:0000256" key="2">
    <source>
        <dbReference type="SAM" id="Phobius"/>
    </source>
</evidence>
<evidence type="ECO:0000313" key="4">
    <source>
        <dbReference type="Proteomes" id="UP001374535"/>
    </source>
</evidence>
<keyword evidence="4" id="KW-1185">Reference proteome</keyword>
<keyword evidence="2" id="KW-0472">Membrane</keyword>